<dbReference type="Proteomes" id="UP000291084">
    <property type="component" value="Chromosome 3"/>
</dbReference>
<proteinExistence type="predicted"/>
<name>A0A0S3RND2_PHAAN</name>
<organism evidence="2 3">
    <name type="scientific">Vigna angularis var. angularis</name>
    <dbReference type="NCBI Taxonomy" id="157739"/>
    <lineage>
        <taxon>Eukaryota</taxon>
        <taxon>Viridiplantae</taxon>
        <taxon>Streptophyta</taxon>
        <taxon>Embryophyta</taxon>
        <taxon>Tracheophyta</taxon>
        <taxon>Spermatophyta</taxon>
        <taxon>Magnoliopsida</taxon>
        <taxon>eudicotyledons</taxon>
        <taxon>Gunneridae</taxon>
        <taxon>Pentapetalae</taxon>
        <taxon>rosids</taxon>
        <taxon>fabids</taxon>
        <taxon>Fabales</taxon>
        <taxon>Fabaceae</taxon>
        <taxon>Papilionoideae</taxon>
        <taxon>50 kb inversion clade</taxon>
        <taxon>NPAAA clade</taxon>
        <taxon>indigoferoid/millettioid clade</taxon>
        <taxon>Phaseoleae</taxon>
        <taxon>Vigna</taxon>
    </lineage>
</organism>
<reference evidence="2 3" key="1">
    <citation type="journal article" date="2015" name="Sci. Rep.">
        <title>The power of single molecule real-time sequencing technology in the de novo assembly of a eukaryotic genome.</title>
        <authorList>
            <person name="Sakai H."/>
            <person name="Naito K."/>
            <person name="Ogiso-Tanaka E."/>
            <person name="Takahashi Y."/>
            <person name="Iseki K."/>
            <person name="Muto C."/>
            <person name="Satou K."/>
            <person name="Teruya K."/>
            <person name="Shiroma A."/>
            <person name="Shimoji M."/>
            <person name="Hirano T."/>
            <person name="Itoh T."/>
            <person name="Kaga A."/>
            <person name="Tomooka N."/>
        </authorList>
    </citation>
    <scope>NUCLEOTIDE SEQUENCE [LARGE SCALE GENOMIC DNA]</scope>
    <source>
        <strain evidence="3">cv. Shumari</strain>
    </source>
</reference>
<feature type="compositionally biased region" description="Basic and acidic residues" evidence="1">
    <location>
        <begin position="56"/>
        <end position="75"/>
    </location>
</feature>
<accession>A0A0S3RND2</accession>
<dbReference type="EMBL" id="AP015036">
    <property type="protein sequence ID" value="BAT82118.1"/>
    <property type="molecule type" value="Genomic_DNA"/>
</dbReference>
<sequence>MKVGKEHNNGRHYKHKNQWGLGTNEPMEGGSLHDYTNHAQPPQMLALFTTPLQQHKMEGAEDARTKGNQRKEEKFGGTLSCA</sequence>
<evidence type="ECO:0000256" key="1">
    <source>
        <dbReference type="SAM" id="MobiDB-lite"/>
    </source>
</evidence>
<feature type="region of interest" description="Disordered" evidence="1">
    <location>
        <begin position="56"/>
        <end position="82"/>
    </location>
</feature>
<dbReference type="AlphaFoldDB" id="A0A0S3RND2"/>
<evidence type="ECO:0000313" key="3">
    <source>
        <dbReference type="Proteomes" id="UP000291084"/>
    </source>
</evidence>
<feature type="region of interest" description="Disordered" evidence="1">
    <location>
        <begin position="1"/>
        <end position="38"/>
    </location>
</feature>
<evidence type="ECO:0000313" key="2">
    <source>
        <dbReference type="EMBL" id="BAT82118.1"/>
    </source>
</evidence>
<gene>
    <name evidence="2" type="primary">Vigan.03G207700</name>
    <name evidence="2" type="ORF">VIGAN_03207700</name>
</gene>
<protein>
    <submittedName>
        <fullName evidence="2">Uncharacterized protein</fullName>
    </submittedName>
</protein>
<keyword evidence="3" id="KW-1185">Reference proteome</keyword>